<gene>
    <name evidence="2" type="ORF">LSP00402_LOCUS2244</name>
</gene>
<feature type="compositionally biased region" description="Acidic residues" evidence="1">
    <location>
        <begin position="290"/>
        <end position="300"/>
    </location>
</feature>
<dbReference type="AlphaFoldDB" id="A0A7S2TGJ5"/>
<proteinExistence type="predicted"/>
<organism evidence="2">
    <name type="scientific">Lotharella oceanica</name>
    <dbReference type="NCBI Taxonomy" id="641309"/>
    <lineage>
        <taxon>Eukaryota</taxon>
        <taxon>Sar</taxon>
        <taxon>Rhizaria</taxon>
        <taxon>Cercozoa</taxon>
        <taxon>Chlorarachniophyceae</taxon>
        <taxon>Lotharella</taxon>
    </lineage>
</organism>
<dbReference type="InterPro" id="IPR011990">
    <property type="entry name" value="TPR-like_helical_dom_sf"/>
</dbReference>
<protein>
    <submittedName>
        <fullName evidence="2">Uncharacterized protein</fullName>
    </submittedName>
</protein>
<name>A0A7S2TGJ5_9EUKA</name>
<feature type="compositionally biased region" description="Basic and acidic residues" evidence="1">
    <location>
        <begin position="205"/>
        <end position="219"/>
    </location>
</feature>
<dbReference type="PANTHER" id="PTHR46862:SF3">
    <property type="entry name" value="OS07G0661900 PROTEIN"/>
    <property type="match status" value="1"/>
</dbReference>
<evidence type="ECO:0000256" key="1">
    <source>
        <dbReference type="SAM" id="MobiDB-lite"/>
    </source>
</evidence>
<feature type="compositionally biased region" description="Acidic residues" evidence="1">
    <location>
        <begin position="234"/>
        <end position="250"/>
    </location>
</feature>
<feature type="region of interest" description="Disordered" evidence="1">
    <location>
        <begin position="205"/>
        <end position="300"/>
    </location>
</feature>
<accession>A0A7S2TGJ5</accession>
<dbReference type="NCBIfam" id="TIGR00756">
    <property type="entry name" value="PPR"/>
    <property type="match status" value="1"/>
</dbReference>
<feature type="compositionally biased region" description="Pro residues" evidence="1">
    <location>
        <begin position="167"/>
        <end position="182"/>
    </location>
</feature>
<dbReference type="Gene3D" id="1.25.40.10">
    <property type="entry name" value="Tetratricopeptide repeat domain"/>
    <property type="match status" value="1"/>
</dbReference>
<dbReference type="PANTHER" id="PTHR46862">
    <property type="entry name" value="OS07G0661900 PROTEIN"/>
    <property type="match status" value="1"/>
</dbReference>
<feature type="compositionally biased region" description="Basic and acidic residues" evidence="1">
    <location>
        <begin position="251"/>
        <end position="275"/>
    </location>
</feature>
<dbReference type="EMBL" id="HBHP01003540">
    <property type="protein sequence ID" value="CAD9748456.1"/>
    <property type="molecule type" value="Transcribed_RNA"/>
</dbReference>
<sequence length="300" mass="33774">MPDWEYDYFSLKRVSEDATDAKNVERSLGYLRDNCIEKWGTIISPRRMHNLYLKACGRAGLPNHAERAIKYMRRCTIPNGKCPPNQRSYRRLIRACVNAGEPERAAKWLERVLSGTRGVTACGVMYAMVIKAYANKSDLTGARRWFTRLQDSGLPMDDSLRSLLPEEAPPPVGAPAPTPAPTLAPTYQRTKAAVAVGEIKEEQAVKRDERKKAKKAAKEARKKQGKERMAALLEEVEGEDEDEGSYEEDEQARAEATKQRQREEEELTRELEAETARNMLGGGAGRIQNDDNDDIDFDAI</sequence>
<dbReference type="Pfam" id="PF01535">
    <property type="entry name" value="PPR"/>
    <property type="match status" value="3"/>
</dbReference>
<dbReference type="InterPro" id="IPR002885">
    <property type="entry name" value="PPR_rpt"/>
</dbReference>
<reference evidence="2" key="1">
    <citation type="submission" date="2021-01" db="EMBL/GenBank/DDBJ databases">
        <authorList>
            <person name="Corre E."/>
            <person name="Pelletier E."/>
            <person name="Niang G."/>
            <person name="Scheremetjew M."/>
            <person name="Finn R."/>
            <person name="Kale V."/>
            <person name="Holt S."/>
            <person name="Cochrane G."/>
            <person name="Meng A."/>
            <person name="Brown T."/>
            <person name="Cohen L."/>
        </authorList>
    </citation>
    <scope>NUCLEOTIDE SEQUENCE</scope>
    <source>
        <strain evidence="2">CCMP622</strain>
    </source>
</reference>
<evidence type="ECO:0000313" key="2">
    <source>
        <dbReference type="EMBL" id="CAD9748456.1"/>
    </source>
</evidence>
<feature type="region of interest" description="Disordered" evidence="1">
    <location>
        <begin position="157"/>
        <end position="184"/>
    </location>
</feature>